<dbReference type="EMBL" id="JAMXLR010000020">
    <property type="protein sequence ID" value="MCO6043128.1"/>
    <property type="molecule type" value="Genomic_DNA"/>
</dbReference>
<dbReference type="Proteomes" id="UP001155241">
    <property type="component" value="Unassembled WGS sequence"/>
</dbReference>
<name>A0A9X2F7J0_9BACT</name>
<dbReference type="RefSeq" id="WP_252851227.1">
    <property type="nucleotide sequence ID" value="NZ_JAMXLR010000020.1"/>
</dbReference>
<proteinExistence type="predicted"/>
<gene>
    <name evidence="1" type="ORF">NG895_04355</name>
</gene>
<sequence length="126" mass="13825">MAFIKLLPPESGESLSVSRIIELLDEEFELFESDSEAGSNHVADMIAATLRFDDRLPGKQDRLDWLRSIQADAVVIAFSDGSGSVAQTCVMPDSEIFFGTPDEVDGPARPLVERAARVLCYEVFEG</sequence>
<dbReference type="AlphaFoldDB" id="A0A9X2F7J0"/>
<evidence type="ECO:0000313" key="2">
    <source>
        <dbReference type="Proteomes" id="UP001155241"/>
    </source>
</evidence>
<organism evidence="1 2">
    <name type="scientific">Aeoliella straminimaris</name>
    <dbReference type="NCBI Taxonomy" id="2954799"/>
    <lineage>
        <taxon>Bacteria</taxon>
        <taxon>Pseudomonadati</taxon>
        <taxon>Planctomycetota</taxon>
        <taxon>Planctomycetia</taxon>
        <taxon>Pirellulales</taxon>
        <taxon>Lacipirellulaceae</taxon>
        <taxon>Aeoliella</taxon>
    </lineage>
</organism>
<keyword evidence="2" id="KW-1185">Reference proteome</keyword>
<evidence type="ECO:0000313" key="1">
    <source>
        <dbReference type="EMBL" id="MCO6043128.1"/>
    </source>
</evidence>
<accession>A0A9X2F7J0</accession>
<reference evidence="1" key="1">
    <citation type="submission" date="2022-06" db="EMBL/GenBank/DDBJ databases">
        <title>Aeoliella straminimaris, a novel planctomycete from sediments.</title>
        <authorList>
            <person name="Vitorino I.R."/>
            <person name="Lage O.M."/>
        </authorList>
    </citation>
    <scope>NUCLEOTIDE SEQUENCE</scope>
    <source>
        <strain evidence="1">ICT_H6.2</strain>
    </source>
</reference>
<comment type="caution">
    <text evidence="1">The sequence shown here is derived from an EMBL/GenBank/DDBJ whole genome shotgun (WGS) entry which is preliminary data.</text>
</comment>
<protein>
    <submittedName>
        <fullName evidence="1">Uncharacterized protein</fullName>
    </submittedName>
</protein>